<feature type="transmembrane region" description="Helical" evidence="7">
    <location>
        <begin position="16"/>
        <end position="38"/>
    </location>
</feature>
<feature type="transmembrane region" description="Helical" evidence="7">
    <location>
        <begin position="332"/>
        <end position="354"/>
    </location>
</feature>
<evidence type="ECO:0000313" key="10">
    <source>
        <dbReference type="Proteomes" id="UP001172036"/>
    </source>
</evidence>
<comment type="caution">
    <text evidence="9">The sequence shown here is derived from an EMBL/GenBank/DDBJ whole genome shotgun (WGS) entry which is preliminary data.</text>
</comment>
<gene>
    <name evidence="9" type="ORF">OC680_01515</name>
</gene>
<dbReference type="EMBL" id="JAOSID010000005">
    <property type="protein sequence ID" value="MDO8168154.1"/>
    <property type="molecule type" value="Genomic_DNA"/>
</dbReference>
<dbReference type="PANTHER" id="PTHR30614">
    <property type="entry name" value="MEMBRANE COMPONENT OF AMINO ACID ABC TRANSPORTER"/>
    <property type="match status" value="1"/>
</dbReference>
<dbReference type="SMART" id="SM00062">
    <property type="entry name" value="PBPb"/>
    <property type="match status" value="1"/>
</dbReference>
<evidence type="ECO:0000259" key="8">
    <source>
        <dbReference type="PROSITE" id="PS50928"/>
    </source>
</evidence>
<feature type="transmembrane region" description="Helical" evidence="7">
    <location>
        <begin position="482"/>
        <end position="502"/>
    </location>
</feature>
<feature type="transmembrane region" description="Helical" evidence="7">
    <location>
        <begin position="375"/>
        <end position="397"/>
    </location>
</feature>
<dbReference type="Pfam" id="PF00528">
    <property type="entry name" value="BPD_transp_1"/>
    <property type="match status" value="1"/>
</dbReference>
<name>A0ABT9DEE5_9MOLU</name>
<dbReference type="InterPro" id="IPR001638">
    <property type="entry name" value="Solute-binding_3/MltF_N"/>
</dbReference>
<dbReference type="Pfam" id="PF00497">
    <property type="entry name" value="SBP_bac_3"/>
    <property type="match status" value="1"/>
</dbReference>
<dbReference type="InterPro" id="IPR000515">
    <property type="entry name" value="MetI-like"/>
</dbReference>
<dbReference type="InterPro" id="IPR043429">
    <property type="entry name" value="ArtM/GltK/GlnP/TcyL/YhdX-like"/>
</dbReference>
<dbReference type="Gene3D" id="3.40.190.10">
    <property type="entry name" value="Periplasmic binding protein-like II"/>
    <property type="match status" value="2"/>
</dbReference>
<protein>
    <submittedName>
        <fullName evidence="9">Transporter substrate-binding domain-containing protein</fullName>
    </submittedName>
</protein>
<evidence type="ECO:0000256" key="2">
    <source>
        <dbReference type="ARBA" id="ARBA00010072"/>
    </source>
</evidence>
<accession>A0ABT9DEE5</accession>
<dbReference type="InterPro" id="IPR035906">
    <property type="entry name" value="MetI-like_sf"/>
</dbReference>
<dbReference type="SUPFAM" id="SSF53850">
    <property type="entry name" value="Periplasmic binding protein-like II"/>
    <property type="match status" value="1"/>
</dbReference>
<evidence type="ECO:0000256" key="7">
    <source>
        <dbReference type="RuleBase" id="RU363032"/>
    </source>
</evidence>
<reference evidence="9 10" key="1">
    <citation type="journal article" date="2023" name="Int. J. Syst. Evol. Microbiol.">
        <title>The observation of taxonomic boundaries for the 16SrII and 16SrXXV phytoplasmas using genome-based delimitation.</title>
        <authorList>
            <person name="Rodrigues Jardim B."/>
            <person name="Tran-Nguyen L.T.T."/>
            <person name="Gambley C."/>
            <person name="Al-Sadi A.M."/>
            <person name="Al-Subhi A.M."/>
            <person name="Foissac X."/>
            <person name="Salar P."/>
            <person name="Cai H."/>
            <person name="Yang J.Y."/>
            <person name="Davis R."/>
            <person name="Jones L."/>
            <person name="Rodoni B."/>
            <person name="Constable F.E."/>
        </authorList>
    </citation>
    <scope>NUCLEOTIDE SEQUENCE [LARGE SCALE GENOMIC DNA]</scope>
    <source>
        <strain evidence="9">BAWM-155c</strain>
    </source>
</reference>
<evidence type="ECO:0000313" key="9">
    <source>
        <dbReference type="EMBL" id="MDO8168154.1"/>
    </source>
</evidence>
<keyword evidence="7" id="KW-0813">Transport</keyword>
<proteinExistence type="inferred from homology"/>
<dbReference type="Gene3D" id="1.10.3720.10">
    <property type="entry name" value="MetI-like"/>
    <property type="match status" value="1"/>
</dbReference>
<evidence type="ECO:0000256" key="1">
    <source>
        <dbReference type="ARBA" id="ARBA00004141"/>
    </source>
</evidence>
<dbReference type="PROSITE" id="PS50928">
    <property type="entry name" value="ABC_TM1"/>
    <property type="match status" value="1"/>
</dbReference>
<keyword evidence="4" id="KW-0029">Amino-acid transport</keyword>
<keyword evidence="6 7" id="KW-0472">Membrane</keyword>
<organism evidence="9 10">
    <name type="scientific">Candidatus Phytoplasma melaleucae</name>
    <dbReference type="NCBI Taxonomy" id="2982630"/>
    <lineage>
        <taxon>Bacteria</taxon>
        <taxon>Bacillati</taxon>
        <taxon>Mycoplasmatota</taxon>
        <taxon>Mollicutes</taxon>
        <taxon>Acholeplasmatales</taxon>
        <taxon>Acholeplasmataceae</taxon>
        <taxon>Candidatus Phytoplasma</taxon>
    </lineage>
</organism>
<evidence type="ECO:0000256" key="4">
    <source>
        <dbReference type="ARBA" id="ARBA00022970"/>
    </source>
</evidence>
<dbReference type="RefSeq" id="WP_304515359.1">
    <property type="nucleotide sequence ID" value="NZ_JAOSID010000005.1"/>
</dbReference>
<sequence>MSIKKIKKYLKNWQKLSIIFFLLAIFIYLNFNIFMIFFNKNKSSNTITLGIVNNCPPLAFDAYNAPNSIKTENDESISGFDLLLFQDLAKRIGKNLIIKLYSFPVGVLNAVQNGSIDAAIGNMNITPEREKKMLAIKYGFSDVGILLRRDDKRFQEHLNSNSIPIETLNKIITQSQEKIKLNTMTQTIYDIEILDKLQKENHLSNYEKSNFKEDAVNCAYEIENKSADVFIFDFPVLNILELTPGNEKKFKSLKITHIDKEFQLPLGIFVAKENKKLANSLQKAIESISSSDKEKYYQKAFTDYNYIQTKIRNKISFMQKLTKIVQTYKNSFFVSLTLAIDSLLLGFMLALILVHIKIFCSNVSEKKFLLLSQKILLIITTFCSNFAQAVPIAIQALLLYNILIKQIDLLKEPVGPFFISLFIILFNNAFNFMNIILHHIRFLDQGPIEAAYALGMNQKQVFKHIILEQALKRTSPSIWNQFIVNLKDTALFSIIGLTSLLWSAQRNIAITYDTITPFVIVSIIYLILVSITNIISHKIHKQ</sequence>
<keyword evidence="5 7" id="KW-1133">Transmembrane helix</keyword>
<dbReference type="PANTHER" id="PTHR30614:SF20">
    <property type="entry name" value="GLUTAMINE TRANSPORT SYSTEM PERMEASE PROTEIN GLNP"/>
    <property type="match status" value="1"/>
</dbReference>
<dbReference type="Proteomes" id="UP001172036">
    <property type="component" value="Unassembled WGS sequence"/>
</dbReference>
<feature type="domain" description="ABC transmembrane type-1" evidence="8">
    <location>
        <begin position="328"/>
        <end position="536"/>
    </location>
</feature>
<comment type="similarity">
    <text evidence="2">Belongs to the binding-protein-dependent transport system permease family. HisMQ subfamily.</text>
</comment>
<evidence type="ECO:0000256" key="5">
    <source>
        <dbReference type="ARBA" id="ARBA00022989"/>
    </source>
</evidence>
<keyword evidence="3 7" id="KW-0812">Transmembrane</keyword>
<evidence type="ECO:0000256" key="3">
    <source>
        <dbReference type="ARBA" id="ARBA00022692"/>
    </source>
</evidence>
<dbReference type="CDD" id="cd06261">
    <property type="entry name" value="TM_PBP2"/>
    <property type="match status" value="1"/>
</dbReference>
<evidence type="ECO:0000256" key="6">
    <source>
        <dbReference type="ARBA" id="ARBA00023136"/>
    </source>
</evidence>
<feature type="transmembrane region" description="Helical" evidence="7">
    <location>
        <begin position="514"/>
        <end position="535"/>
    </location>
</feature>
<feature type="transmembrane region" description="Helical" evidence="7">
    <location>
        <begin position="417"/>
        <end position="437"/>
    </location>
</feature>
<keyword evidence="10" id="KW-1185">Reference proteome</keyword>
<comment type="subcellular location">
    <subcellularLocation>
        <location evidence="7">Cell membrane</location>
        <topology evidence="7">Multi-pass membrane protein</topology>
    </subcellularLocation>
    <subcellularLocation>
        <location evidence="1">Membrane</location>
        <topology evidence="1">Multi-pass membrane protein</topology>
    </subcellularLocation>
</comment>
<dbReference type="SUPFAM" id="SSF161098">
    <property type="entry name" value="MetI-like"/>
    <property type="match status" value="1"/>
</dbReference>